<dbReference type="InterPro" id="IPR011527">
    <property type="entry name" value="ABC1_TM_dom"/>
</dbReference>
<dbReference type="PROSITE" id="PS50929">
    <property type="entry name" value="ABC_TM1F"/>
    <property type="match status" value="1"/>
</dbReference>
<dbReference type="HOGENOM" id="CLU_000604_84_3_9"/>
<dbReference type="Pfam" id="PF00005">
    <property type="entry name" value="ABC_tran"/>
    <property type="match status" value="1"/>
</dbReference>
<dbReference type="PROSITE" id="PS50893">
    <property type="entry name" value="ABC_TRANSPORTER_2"/>
    <property type="match status" value="1"/>
</dbReference>
<name>U4TP52_9LACO</name>
<dbReference type="GO" id="GO:0034040">
    <property type="term" value="F:ATPase-coupled lipid transmembrane transporter activity"/>
    <property type="evidence" value="ECO:0007669"/>
    <property type="project" value="TreeGrafter"/>
</dbReference>
<dbReference type="Gene3D" id="1.20.1560.10">
    <property type="entry name" value="ABC transporter type 1, transmembrane domain"/>
    <property type="match status" value="1"/>
</dbReference>
<feature type="domain" description="ABC transmembrane type-1" evidence="9">
    <location>
        <begin position="1"/>
        <end position="263"/>
    </location>
</feature>
<dbReference type="GO" id="GO:0005886">
    <property type="term" value="C:plasma membrane"/>
    <property type="evidence" value="ECO:0007669"/>
    <property type="project" value="UniProtKB-SubCell"/>
</dbReference>
<evidence type="ECO:0000256" key="1">
    <source>
        <dbReference type="ARBA" id="ARBA00004651"/>
    </source>
</evidence>
<dbReference type="Pfam" id="PF00664">
    <property type="entry name" value="ABC_membrane"/>
    <property type="match status" value="1"/>
</dbReference>
<dbReference type="Proteomes" id="UP000030647">
    <property type="component" value="Unassembled WGS sequence"/>
</dbReference>
<feature type="transmembrane region" description="Helical" evidence="7">
    <location>
        <begin position="204"/>
        <end position="225"/>
    </location>
</feature>
<evidence type="ECO:0000256" key="4">
    <source>
        <dbReference type="ARBA" id="ARBA00022840"/>
    </source>
</evidence>
<dbReference type="InterPro" id="IPR017871">
    <property type="entry name" value="ABC_transporter-like_CS"/>
</dbReference>
<evidence type="ECO:0000259" key="8">
    <source>
        <dbReference type="PROSITE" id="PS50893"/>
    </source>
</evidence>
<evidence type="ECO:0000259" key="9">
    <source>
        <dbReference type="PROSITE" id="PS50929"/>
    </source>
</evidence>
<dbReference type="STRING" id="1231336.L248_2905"/>
<feature type="transmembrane region" description="Helical" evidence="7">
    <location>
        <begin position="231"/>
        <end position="252"/>
    </location>
</feature>
<dbReference type="AlphaFoldDB" id="U4TP52"/>
<dbReference type="SUPFAM" id="SSF52540">
    <property type="entry name" value="P-loop containing nucleoside triphosphate hydrolases"/>
    <property type="match status" value="1"/>
</dbReference>
<dbReference type="InterPro" id="IPR003593">
    <property type="entry name" value="AAA+_ATPase"/>
</dbReference>
<dbReference type="InterPro" id="IPR036640">
    <property type="entry name" value="ABC1_TM_sf"/>
</dbReference>
<dbReference type="GO" id="GO:0005524">
    <property type="term" value="F:ATP binding"/>
    <property type="evidence" value="ECO:0007669"/>
    <property type="project" value="UniProtKB-KW"/>
</dbReference>
<dbReference type="eggNOG" id="COG1132">
    <property type="taxonomic scope" value="Bacteria"/>
</dbReference>
<organism evidence="10 11">
    <name type="scientific">Schleiferilactobacillus shenzhenensis LY-73</name>
    <dbReference type="NCBI Taxonomy" id="1231336"/>
    <lineage>
        <taxon>Bacteria</taxon>
        <taxon>Bacillati</taxon>
        <taxon>Bacillota</taxon>
        <taxon>Bacilli</taxon>
        <taxon>Lactobacillales</taxon>
        <taxon>Lactobacillaceae</taxon>
        <taxon>Schleiferilactobacillus</taxon>
    </lineage>
</organism>
<dbReference type="SUPFAM" id="SSF90123">
    <property type="entry name" value="ABC transporter transmembrane region"/>
    <property type="match status" value="1"/>
</dbReference>
<dbReference type="GO" id="GO:0016887">
    <property type="term" value="F:ATP hydrolysis activity"/>
    <property type="evidence" value="ECO:0007669"/>
    <property type="project" value="InterPro"/>
</dbReference>
<dbReference type="PROSITE" id="PS00211">
    <property type="entry name" value="ABC_TRANSPORTER_1"/>
    <property type="match status" value="1"/>
</dbReference>
<keyword evidence="5 7" id="KW-1133">Transmembrane helix</keyword>
<dbReference type="PANTHER" id="PTHR24221:SF654">
    <property type="entry name" value="ATP-BINDING CASSETTE SUB-FAMILY B MEMBER 6"/>
    <property type="match status" value="1"/>
</dbReference>
<sequence length="500" mass="54339">MNTYVLNSLVQRNVSLFLKFIILNITLYVVFSGVLLLTMYLEGVLMQKMSLDLRLDITRNITAGGYAFFHRYDTGTYGSWLTNDVNLIETQGFDNFFNVVQIGSDTLFASAALLSFHWSLIAVALFLAFLTIVLPQLGAKKMQRANMNLTKGNEAFLEKVQSLLKGFDTLFALNVQNKLVEQIKKPAQELAGLKVRQNTTIAQLTMLGQLASIVSQLAMIGWSGVLILRNLIPIGAILSTGSLAGTIFVNLASFGPVLAQFKSVKPVFEKYVGPAGGESHGTIGKDTSVDIALQQVSYQYPGSAAPALKPMSLVITPGEKVAIVGPSGVGKSTLLNILDGKLTGYQGNVLVAGKPLNSIAGNSLRDKVLYVDQMPYVFNGTVRENLTMGDHFTDAEIHDALTKADLAEFVANLPQGLDTPVGEDGRLFSGGQRQRLAIARGVLRHRQVLLVDEGTSSLDEESALKVEDSFLKQKELTVIFVTHQLHAANEKQFNQVVTLG</sequence>
<dbReference type="InterPro" id="IPR027417">
    <property type="entry name" value="P-loop_NTPase"/>
</dbReference>
<evidence type="ECO:0000313" key="11">
    <source>
        <dbReference type="Proteomes" id="UP000030647"/>
    </source>
</evidence>
<evidence type="ECO:0000313" key="10">
    <source>
        <dbReference type="EMBL" id="ERL65230.1"/>
    </source>
</evidence>
<dbReference type="GO" id="GO:0140359">
    <property type="term" value="F:ABC-type transporter activity"/>
    <property type="evidence" value="ECO:0007669"/>
    <property type="project" value="InterPro"/>
</dbReference>
<feature type="transmembrane region" description="Helical" evidence="7">
    <location>
        <begin position="107"/>
        <end position="134"/>
    </location>
</feature>
<dbReference type="CDD" id="cd03228">
    <property type="entry name" value="ABCC_MRP_Like"/>
    <property type="match status" value="1"/>
</dbReference>
<dbReference type="Gene3D" id="3.40.50.300">
    <property type="entry name" value="P-loop containing nucleotide triphosphate hydrolases"/>
    <property type="match status" value="1"/>
</dbReference>
<dbReference type="EMBL" id="KI271588">
    <property type="protein sequence ID" value="ERL65230.1"/>
    <property type="molecule type" value="Genomic_DNA"/>
</dbReference>
<comment type="subcellular location">
    <subcellularLocation>
        <location evidence="1">Cell membrane</location>
        <topology evidence="1">Multi-pass membrane protein</topology>
    </subcellularLocation>
</comment>
<keyword evidence="2 7" id="KW-0812">Transmembrane</keyword>
<keyword evidence="11" id="KW-1185">Reference proteome</keyword>
<evidence type="ECO:0000256" key="6">
    <source>
        <dbReference type="ARBA" id="ARBA00023136"/>
    </source>
</evidence>
<reference evidence="11" key="1">
    <citation type="journal article" date="2013" name="Genome Announc.">
        <title>Whole-Genome Sequencing of Lactobacillus shenzhenensis Strain LY-73T.</title>
        <authorList>
            <person name="Lin Z."/>
            <person name="Liu Z."/>
            <person name="Yang R."/>
            <person name="Zou Y."/>
            <person name="Wan D."/>
            <person name="Chen J."/>
            <person name="Guo M."/>
            <person name="Zhao J."/>
            <person name="Fang C."/>
            <person name="Yang R."/>
            <person name="Liu F."/>
        </authorList>
    </citation>
    <scope>NUCLEOTIDE SEQUENCE [LARGE SCALE GENOMIC DNA]</scope>
    <source>
        <strain evidence="11">LY-73</strain>
    </source>
</reference>
<feature type="domain" description="ABC transporter" evidence="8">
    <location>
        <begin position="291"/>
        <end position="498"/>
    </location>
</feature>
<evidence type="ECO:0000256" key="2">
    <source>
        <dbReference type="ARBA" id="ARBA00022692"/>
    </source>
</evidence>
<proteinExistence type="predicted"/>
<keyword evidence="4" id="KW-0067">ATP-binding</keyword>
<gene>
    <name evidence="10" type="primary">mam1</name>
    <name evidence="10" type="ORF">L248_2905</name>
</gene>
<dbReference type="InterPro" id="IPR003439">
    <property type="entry name" value="ABC_transporter-like_ATP-bd"/>
</dbReference>
<keyword evidence="6 7" id="KW-0472">Membrane</keyword>
<accession>U4TP52</accession>
<keyword evidence="3" id="KW-0547">Nucleotide-binding</keyword>
<dbReference type="PANTHER" id="PTHR24221">
    <property type="entry name" value="ATP-BINDING CASSETTE SUB-FAMILY B"/>
    <property type="match status" value="1"/>
</dbReference>
<evidence type="ECO:0000256" key="5">
    <source>
        <dbReference type="ARBA" id="ARBA00022989"/>
    </source>
</evidence>
<evidence type="ECO:0000256" key="3">
    <source>
        <dbReference type="ARBA" id="ARBA00022741"/>
    </source>
</evidence>
<protein>
    <submittedName>
        <fullName evidence="10">Mam1</fullName>
    </submittedName>
</protein>
<feature type="transmembrane region" description="Helical" evidence="7">
    <location>
        <begin position="21"/>
        <end position="41"/>
    </location>
</feature>
<evidence type="ECO:0000256" key="7">
    <source>
        <dbReference type="SAM" id="Phobius"/>
    </source>
</evidence>
<dbReference type="SMART" id="SM00382">
    <property type="entry name" value="AAA"/>
    <property type="match status" value="1"/>
</dbReference>
<dbReference type="InterPro" id="IPR039421">
    <property type="entry name" value="Type_1_exporter"/>
</dbReference>